<dbReference type="RefSeq" id="WP_116878006.1">
    <property type="nucleotide sequence ID" value="NZ_CP031733.1"/>
</dbReference>
<dbReference type="OrthoDB" id="9794155at2"/>
<dbReference type="InterPro" id="IPR006504">
    <property type="entry name" value="Tscrpt_reg_Spx/MgsR"/>
</dbReference>
<dbReference type="AlphaFoldDB" id="A0A372KM75"/>
<evidence type="ECO:0000256" key="3">
    <source>
        <dbReference type="PROSITE-ProRule" id="PRU01282"/>
    </source>
</evidence>
<evidence type="ECO:0000256" key="2">
    <source>
        <dbReference type="ARBA" id="ARBA00023284"/>
    </source>
</evidence>
<dbReference type="Gene3D" id="3.40.30.10">
    <property type="entry name" value="Glutaredoxin"/>
    <property type="match status" value="1"/>
</dbReference>
<comment type="similarity">
    <text evidence="3">Belongs to the ArsC family.</text>
</comment>
<dbReference type="KEGG" id="schj:DDV21_008695"/>
<reference evidence="5 9" key="1">
    <citation type="submission" date="2018-08" db="EMBL/GenBank/DDBJ databases">
        <title>Draft genome of Streptococcus sp .nov. Z2.</title>
        <authorList>
            <person name="Tian Z."/>
        </authorList>
    </citation>
    <scope>NUCLEOTIDE SEQUENCE [LARGE SCALE GENOMIC DNA]</scope>
    <source>
        <strain evidence="5 9">Z2</strain>
    </source>
</reference>
<dbReference type="NCBIfam" id="TIGR01617">
    <property type="entry name" value="arsC_related"/>
    <property type="match status" value="1"/>
</dbReference>
<dbReference type="CDD" id="cd03036">
    <property type="entry name" value="ArsC_like"/>
    <property type="match status" value="1"/>
</dbReference>
<dbReference type="InterPro" id="IPR036249">
    <property type="entry name" value="Thioredoxin-like_sf"/>
</dbReference>
<evidence type="ECO:0000313" key="8">
    <source>
        <dbReference type="Proteomes" id="UP000262901"/>
    </source>
</evidence>
<organism evidence="6 8">
    <name type="scientific">Streptococcus chenjunshii</name>
    <dbReference type="NCBI Taxonomy" id="2173853"/>
    <lineage>
        <taxon>Bacteria</taxon>
        <taxon>Bacillati</taxon>
        <taxon>Bacillota</taxon>
        <taxon>Bacilli</taxon>
        <taxon>Lactobacillales</taxon>
        <taxon>Streptococcaceae</taxon>
        <taxon>Streptococcus</taxon>
    </lineage>
</organism>
<dbReference type="Proteomes" id="UP000264056">
    <property type="component" value="Unassembled WGS sequence"/>
</dbReference>
<dbReference type="Proteomes" id="UP000246115">
    <property type="component" value="Chromosome"/>
</dbReference>
<keyword evidence="2" id="KW-0676">Redox-active center</keyword>
<protein>
    <submittedName>
        <fullName evidence="6">Arsenate reductase family protein</fullName>
    </submittedName>
</protein>
<evidence type="ECO:0000313" key="7">
    <source>
        <dbReference type="Proteomes" id="UP000246115"/>
    </source>
</evidence>
<dbReference type="EMBL" id="QVQY01000012">
    <property type="protein sequence ID" value="RFU50989.1"/>
    <property type="molecule type" value="Genomic_DNA"/>
</dbReference>
<evidence type="ECO:0000313" key="5">
    <source>
        <dbReference type="EMBL" id="RFU50989.1"/>
    </source>
</evidence>
<dbReference type="PROSITE" id="PS51353">
    <property type="entry name" value="ARSC"/>
    <property type="match status" value="1"/>
</dbReference>
<name>A0A372KM75_9STRE</name>
<accession>A0A346NDR0</accession>
<proteinExistence type="inferred from homology"/>
<reference evidence="6 8" key="2">
    <citation type="submission" date="2018-08" db="EMBL/GenBank/DDBJ databases">
        <title>Draft genome of Streptococcus sp. nov. Z1.</title>
        <authorList>
            <person name="Tian Z."/>
        </authorList>
    </citation>
    <scope>NUCLEOTIDE SEQUENCE [LARGE SCALE GENOMIC DNA]</scope>
    <source>
        <strain evidence="6">Z1</strain>
        <strain evidence="8">Z1(2018)</strain>
    </source>
</reference>
<reference evidence="7" key="3">
    <citation type="submission" date="2018-08" db="EMBL/GenBank/DDBJ databases">
        <title>Streptococcus chenjunshii sp. nov., isolated from stools sample of the Tibetan antelope in the Qinghai-Tibet plateau, China.</title>
        <authorList>
            <person name="Tian Z."/>
        </authorList>
    </citation>
    <scope>NUCLEOTIDE SEQUENCE [LARGE SCALE GENOMIC DNA]</scope>
    <source>
        <strain evidence="7">Z15</strain>
    </source>
</reference>
<accession>A0A372KM75</accession>
<gene>
    <name evidence="4" type="ORF">DDV21_008695</name>
    <name evidence="5" type="ORF">DDV22_05840</name>
    <name evidence="6" type="ORF">DDV23_04980</name>
</gene>
<sequence length="117" mass="13228">MLTFYEYPRCSTCRKAKAELKKLGLTFEAIDIKKTPPKAEQLKSWLETGPFNLKSYFNTSGNSYRQLGLKDTFSSLSTDEALKLLAADGMLLKRPILTENGRILQIGYRTPYAELGL</sequence>
<dbReference type="PANTHER" id="PTHR30041">
    <property type="entry name" value="ARSENATE REDUCTASE"/>
    <property type="match status" value="1"/>
</dbReference>
<dbReference type="InterPro" id="IPR006660">
    <property type="entry name" value="Arsenate_reductase-like"/>
</dbReference>
<keyword evidence="9" id="KW-1185">Reference proteome</keyword>
<dbReference type="EMBL" id="CP031733">
    <property type="protein sequence ID" value="AXQ79155.1"/>
    <property type="molecule type" value="Genomic_DNA"/>
</dbReference>
<dbReference type="EMBL" id="QVQZ01000008">
    <property type="protein sequence ID" value="RFU53381.1"/>
    <property type="molecule type" value="Genomic_DNA"/>
</dbReference>
<evidence type="ECO:0000313" key="6">
    <source>
        <dbReference type="EMBL" id="RFU53381.1"/>
    </source>
</evidence>
<dbReference type="Pfam" id="PF03960">
    <property type="entry name" value="ArsC"/>
    <property type="match status" value="1"/>
</dbReference>
<dbReference type="SUPFAM" id="SSF52833">
    <property type="entry name" value="Thioredoxin-like"/>
    <property type="match status" value="1"/>
</dbReference>
<evidence type="ECO:0000256" key="1">
    <source>
        <dbReference type="ARBA" id="ARBA00023157"/>
    </source>
</evidence>
<evidence type="ECO:0000313" key="4">
    <source>
        <dbReference type="EMBL" id="AXQ79155.1"/>
    </source>
</evidence>
<dbReference type="PANTHER" id="PTHR30041:SF8">
    <property type="entry name" value="PROTEIN YFFB"/>
    <property type="match status" value="1"/>
</dbReference>
<dbReference type="Proteomes" id="UP000262901">
    <property type="component" value="Unassembled WGS sequence"/>
</dbReference>
<keyword evidence="1" id="KW-1015">Disulfide bond</keyword>
<evidence type="ECO:0000313" key="9">
    <source>
        <dbReference type="Proteomes" id="UP000264056"/>
    </source>
</evidence>
<reference evidence="4" key="4">
    <citation type="journal article" date="2019" name="Int. J. Syst. Evol. Microbiol.">
        <title>Streptococcus chenjunshii sp. nov. isolated from feces of Tibetan antelopes.</title>
        <authorList>
            <person name="Tian Z."/>
            <person name="Lu S."/>
            <person name="Jin D."/>
            <person name="Yang J."/>
            <person name="Pu J."/>
            <person name="Lai X.H."/>
            <person name="Bai X.N."/>
            <person name="Wu X.M."/>
            <person name="Li J."/>
            <person name="Wang S."/>
            <person name="Xu J."/>
        </authorList>
    </citation>
    <scope>NUCLEOTIDE SEQUENCE</scope>
    <source>
        <strain evidence="4">Z15</strain>
    </source>
</reference>